<evidence type="ECO:0000313" key="2">
    <source>
        <dbReference type="EMBL" id="KKM64736.1"/>
    </source>
</evidence>
<dbReference type="GO" id="GO:0004519">
    <property type="term" value="F:endonuclease activity"/>
    <property type="evidence" value="ECO:0007669"/>
    <property type="project" value="InterPro"/>
</dbReference>
<dbReference type="Pfam" id="PF01844">
    <property type="entry name" value="HNH"/>
    <property type="match status" value="1"/>
</dbReference>
<accession>A0A0F9JQN6</accession>
<comment type="caution">
    <text evidence="2">The sequence shown here is derived from an EMBL/GenBank/DDBJ whole genome shotgun (WGS) entry which is preliminary data.</text>
</comment>
<dbReference type="Gene3D" id="1.10.30.50">
    <property type="match status" value="1"/>
</dbReference>
<dbReference type="InterPro" id="IPR002711">
    <property type="entry name" value="HNH"/>
</dbReference>
<organism evidence="2">
    <name type="scientific">marine sediment metagenome</name>
    <dbReference type="NCBI Taxonomy" id="412755"/>
    <lineage>
        <taxon>unclassified sequences</taxon>
        <taxon>metagenomes</taxon>
        <taxon>ecological metagenomes</taxon>
    </lineage>
</organism>
<protein>
    <recommendedName>
        <fullName evidence="1">HNH domain-containing protein</fullName>
    </recommendedName>
</protein>
<gene>
    <name evidence="2" type="ORF">LCGC14_1498390</name>
</gene>
<dbReference type="GO" id="GO:0003676">
    <property type="term" value="F:nucleic acid binding"/>
    <property type="evidence" value="ECO:0007669"/>
    <property type="project" value="InterPro"/>
</dbReference>
<dbReference type="AlphaFoldDB" id="A0A0F9JQN6"/>
<reference evidence="2" key="1">
    <citation type="journal article" date="2015" name="Nature">
        <title>Complex archaea that bridge the gap between prokaryotes and eukaryotes.</title>
        <authorList>
            <person name="Spang A."/>
            <person name="Saw J.H."/>
            <person name="Jorgensen S.L."/>
            <person name="Zaremba-Niedzwiedzka K."/>
            <person name="Martijn J."/>
            <person name="Lind A.E."/>
            <person name="van Eijk R."/>
            <person name="Schleper C."/>
            <person name="Guy L."/>
            <person name="Ettema T.J."/>
        </authorList>
    </citation>
    <scope>NUCLEOTIDE SEQUENCE</scope>
</reference>
<evidence type="ECO:0000259" key="1">
    <source>
        <dbReference type="Pfam" id="PF01844"/>
    </source>
</evidence>
<dbReference type="GO" id="GO:0008270">
    <property type="term" value="F:zinc ion binding"/>
    <property type="evidence" value="ECO:0007669"/>
    <property type="project" value="InterPro"/>
</dbReference>
<sequence>MMWNGLRRKPLRQVSKKQTKELALRKKLKGELIAEGPHDEAGNPLCNHCKKRPDFRGLQLVHKTPLSRGGKTDRKNCEVWCAPCHFGIYHGAREV</sequence>
<dbReference type="EMBL" id="LAZR01010844">
    <property type="protein sequence ID" value="KKM64736.1"/>
    <property type="molecule type" value="Genomic_DNA"/>
</dbReference>
<feature type="domain" description="HNH" evidence="1">
    <location>
        <begin position="46"/>
        <end position="85"/>
    </location>
</feature>
<name>A0A0F9JQN6_9ZZZZ</name>
<proteinExistence type="predicted"/>